<keyword evidence="2" id="KW-1185">Reference proteome</keyword>
<reference evidence="1" key="1">
    <citation type="submission" date="2022-02" db="EMBL/GenBank/DDBJ databases">
        <title>Atlantic sturgeon de novo genome assembly.</title>
        <authorList>
            <person name="Stock M."/>
            <person name="Klopp C."/>
            <person name="Guiguen Y."/>
            <person name="Cabau C."/>
            <person name="Parinello H."/>
            <person name="Santidrian Yebra-Pimentel E."/>
            <person name="Kuhl H."/>
            <person name="Dirks R.P."/>
            <person name="Guessner J."/>
            <person name="Wuertz S."/>
            <person name="Du K."/>
            <person name="Schartl M."/>
        </authorList>
    </citation>
    <scope>NUCLEOTIDE SEQUENCE</scope>
    <source>
        <strain evidence="1">STURGEONOMICS-FGT-2020</strain>
        <tissue evidence="1">Whole blood</tissue>
    </source>
</reference>
<dbReference type="AlphaFoldDB" id="A0AAD8D2D4"/>
<evidence type="ECO:0000313" key="2">
    <source>
        <dbReference type="Proteomes" id="UP001230051"/>
    </source>
</evidence>
<sequence>MCGTDEVGGTADDIVRQSHIEPHKELLRFTTDTLPCRGNVTECQFVFVFLKVASSLMDGLTFKEPG</sequence>
<dbReference type="EMBL" id="JAGXEW010000019">
    <property type="protein sequence ID" value="KAK1160987.1"/>
    <property type="molecule type" value="Genomic_DNA"/>
</dbReference>
<dbReference type="Proteomes" id="UP001230051">
    <property type="component" value="Unassembled WGS sequence"/>
</dbReference>
<name>A0AAD8D2D4_ACIOX</name>
<evidence type="ECO:0000313" key="1">
    <source>
        <dbReference type="EMBL" id="KAK1160987.1"/>
    </source>
</evidence>
<organism evidence="1 2">
    <name type="scientific">Acipenser oxyrinchus oxyrinchus</name>
    <dbReference type="NCBI Taxonomy" id="40147"/>
    <lineage>
        <taxon>Eukaryota</taxon>
        <taxon>Metazoa</taxon>
        <taxon>Chordata</taxon>
        <taxon>Craniata</taxon>
        <taxon>Vertebrata</taxon>
        <taxon>Euteleostomi</taxon>
        <taxon>Actinopterygii</taxon>
        <taxon>Chondrostei</taxon>
        <taxon>Acipenseriformes</taxon>
        <taxon>Acipenseridae</taxon>
        <taxon>Acipenser</taxon>
    </lineage>
</organism>
<comment type="caution">
    <text evidence="1">The sequence shown here is derived from an EMBL/GenBank/DDBJ whole genome shotgun (WGS) entry which is preliminary data.</text>
</comment>
<protein>
    <submittedName>
        <fullName evidence="1">Uncharacterized protein</fullName>
    </submittedName>
</protein>
<gene>
    <name evidence="1" type="ORF">AOXY_G19849</name>
</gene>
<accession>A0AAD8D2D4</accession>
<proteinExistence type="predicted"/>